<keyword evidence="2" id="KW-1003">Cell membrane</keyword>
<keyword evidence="9" id="KW-1185">Reference proteome</keyword>
<feature type="domain" description="Metallo-beta-lactamase" evidence="7">
    <location>
        <begin position="521"/>
        <end position="731"/>
    </location>
</feature>
<comment type="caution">
    <text evidence="8">The sequence shown here is derived from an EMBL/GenBank/DDBJ whole genome shotgun (WGS) entry which is preliminary data.</text>
</comment>
<feature type="transmembrane region" description="Helical" evidence="6">
    <location>
        <begin position="389"/>
        <end position="409"/>
    </location>
</feature>
<dbReference type="InterPro" id="IPR004797">
    <property type="entry name" value="Competence_ComEC/Rec2"/>
</dbReference>
<accession>A0A8J3DUL4</accession>
<feature type="transmembrane region" description="Helical" evidence="6">
    <location>
        <begin position="240"/>
        <end position="262"/>
    </location>
</feature>
<feature type="transmembrane region" description="Helical" evidence="6">
    <location>
        <begin position="20"/>
        <end position="49"/>
    </location>
</feature>
<dbReference type="InterPro" id="IPR004477">
    <property type="entry name" value="ComEC_N"/>
</dbReference>
<dbReference type="PANTHER" id="PTHR30619:SF1">
    <property type="entry name" value="RECOMBINATION PROTEIN 2"/>
    <property type="match status" value="1"/>
</dbReference>
<feature type="transmembrane region" description="Helical" evidence="6">
    <location>
        <begin position="319"/>
        <end position="351"/>
    </location>
</feature>
<dbReference type="Pfam" id="PF00753">
    <property type="entry name" value="Lactamase_B"/>
    <property type="match status" value="1"/>
</dbReference>
<evidence type="ECO:0000256" key="6">
    <source>
        <dbReference type="SAM" id="Phobius"/>
    </source>
</evidence>
<feature type="transmembrane region" description="Helical" evidence="6">
    <location>
        <begin position="457"/>
        <end position="479"/>
    </location>
</feature>
<feature type="transmembrane region" description="Helical" evidence="6">
    <location>
        <begin position="363"/>
        <end position="383"/>
    </location>
</feature>
<keyword evidence="5 6" id="KW-0472">Membrane</keyword>
<evidence type="ECO:0000256" key="1">
    <source>
        <dbReference type="ARBA" id="ARBA00004651"/>
    </source>
</evidence>
<organism evidence="8 9">
    <name type="scientific">Pullulanibacillus camelliae</name>
    <dbReference type="NCBI Taxonomy" id="1707096"/>
    <lineage>
        <taxon>Bacteria</taxon>
        <taxon>Bacillati</taxon>
        <taxon>Bacillota</taxon>
        <taxon>Bacilli</taxon>
        <taxon>Bacillales</taxon>
        <taxon>Sporolactobacillaceae</taxon>
        <taxon>Pullulanibacillus</taxon>
    </lineage>
</organism>
<name>A0A8J3DUL4_9BACL</name>
<evidence type="ECO:0000259" key="7">
    <source>
        <dbReference type="SMART" id="SM00849"/>
    </source>
</evidence>
<feature type="transmembrane region" description="Helical" evidence="6">
    <location>
        <begin position="486"/>
        <end position="508"/>
    </location>
</feature>
<dbReference type="GO" id="GO:0030420">
    <property type="term" value="P:establishment of competence for transformation"/>
    <property type="evidence" value="ECO:0007669"/>
    <property type="project" value="InterPro"/>
</dbReference>
<dbReference type="AlphaFoldDB" id="A0A8J3DUL4"/>
<dbReference type="RefSeq" id="WP_188693802.1">
    <property type="nucleotide sequence ID" value="NZ_BMIR01000009.1"/>
</dbReference>
<dbReference type="SMART" id="SM00849">
    <property type="entry name" value="Lactamase_B"/>
    <property type="match status" value="1"/>
</dbReference>
<dbReference type="InterPro" id="IPR052159">
    <property type="entry name" value="Competence_DNA_uptake"/>
</dbReference>
<evidence type="ECO:0000256" key="5">
    <source>
        <dbReference type="ARBA" id="ARBA00023136"/>
    </source>
</evidence>
<evidence type="ECO:0000256" key="4">
    <source>
        <dbReference type="ARBA" id="ARBA00022989"/>
    </source>
</evidence>
<keyword evidence="4 6" id="KW-1133">Transmembrane helix</keyword>
<dbReference type="InterPro" id="IPR035681">
    <property type="entry name" value="ComA-like_MBL"/>
</dbReference>
<gene>
    <name evidence="8" type="primary">comEC</name>
    <name evidence="8" type="ORF">GCM10011391_22790</name>
</gene>
<dbReference type="InterPro" id="IPR001279">
    <property type="entry name" value="Metallo-B-lactamas"/>
</dbReference>
<protein>
    <submittedName>
        <fullName evidence="8">DNA internalization-related competence protein ComEC/Rec2</fullName>
    </submittedName>
</protein>
<proteinExistence type="predicted"/>
<dbReference type="PANTHER" id="PTHR30619">
    <property type="entry name" value="DNA INTERNALIZATION/COMPETENCE PROTEIN COMEC/REC2"/>
    <property type="match status" value="1"/>
</dbReference>
<evidence type="ECO:0000313" key="8">
    <source>
        <dbReference type="EMBL" id="GGE43412.1"/>
    </source>
</evidence>
<dbReference type="InterPro" id="IPR036866">
    <property type="entry name" value="RibonucZ/Hydroxyglut_hydro"/>
</dbReference>
<dbReference type="Proteomes" id="UP000628775">
    <property type="component" value="Unassembled WGS sequence"/>
</dbReference>
<feature type="transmembrane region" description="Helical" evidence="6">
    <location>
        <begin position="274"/>
        <end position="307"/>
    </location>
</feature>
<reference evidence="8" key="1">
    <citation type="journal article" date="2014" name="Int. J. Syst. Evol. Microbiol.">
        <title>Complete genome sequence of Corynebacterium casei LMG S-19264T (=DSM 44701T), isolated from a smear-ripened cheese.</title>
        <authorList>
            <consortium name="US DOE Joint Genome Institute (JGI-PGF)"/>
            <person name="Walter F."/>
            <person name="Albersmeier A."/>
            <person name="Kalinowski J."/>
            <person name="Ruckert C."/>
        </authorList>
    </citation>
    <scope>NUCLEOTIDE SEQUENCE</scope>
    <source>
        <strain evidence="8">CGMCC 1.15371</strain>
    </source>
</reference>
<dbReference type="SUPFAM" id="SSF56281">
    <property type="entry name" value="Metallo-hydrolase/oxidoreductase"/>
    <property type="match status" value="1"/>
</dbReference>
<dbReference type="Gene3D" id="3.60.15.10">
    <property type="entry name" value="Ribonuclease Z/Hydroxyacylglutathione hydrolase-like"/>
    <property type="match status" value="1"/>
</dbReference>
<reference evidence="8" key="2">
    <citation type="submission" date="2020-09" db="EMBL/GenBank/DDBJ databases">
        <authorList>
            <person name="Sun Q."/>
            <person name="Zhou Y."/>
        </authorList>
    </citation>
    <scope>NUCLEOTIDE SEQUENCE</scope>
    <source>
        <strain evidence="8">CGMCC 1.15371</strain>
    </source>
</reference>
<keyword evidence="3 6" id="KW-0812">Transmembrane</keyword>
<sequence>MNALKSSLQKDNPFERFYLLIPAAIIGILLKDHGFSVALMVISLVYLCYLLLRRPMYGCIAIIICSLYWCDASFLDHPTYLKAGTQFVTGKLTDLPVIDGDQLTSRLTLEKPRETIRLSYTIKSKEEKQQLVSDLRLGMSCTFKGELSPPKAPSNFYAFDYKTYLQHQGIRWQLKAGALVGCNEDALTGLDRLKRIRQAGIDYVNHWFPSPLNGMMDALIFGEENEISPDVMDAYQNLGLIHLLAVSGLHVSLIVGVLYFLLLRLGVIKEQARAILLFFILPFYALITGFTPSVMRAVVMTACLLLASTLNIQRSPIVALSLAAFINLAIAPSSLYAIGFQLSYLIVFALIVSSETLQRYPSFVLKLFMTTGLSQIVALPIILYNFYSISLFSFVLNLIFIPFISLIVLPFALTALSLSFFCFPLITPFVHIMNQLLRIAHEGLVDLNHLPSFSLVIGKPTALILGMLCLAIFGVLWIWQRAHHWIGLWLPVAFICGIVGIHNVSAYASPYGSVTFLDVGQGDACLILLPHHQGAYLLDTGGTLSYPEKDWQKPQRAFNIGRDVVLNELKGYGIQALDGLILTHRDYDHVQGLSGLLHNITIKRLIISKVFQPNEQEMEWFGELQKTGTQLVRLSKGDIWKVGKTQFHVLWPERPSRQANNQSLVIRAKLGPLKWLFTGDIEKEVEDSLVRENPTMEADILKVAHHGSKTSSSAHFLNAVHPELAIISVGEHNPFGHPNSEVLTRLSNRQIKLLRTDKNGAVRIIFTNKAIINVETVK</sequence>
<dbReference type="Pfam" id="PF03772">
    <property type="entry name" value="Competence"/>
    <property type="match status" value="1"/>
</dbReference>
<evidence type="ECO:0000256" key="3">
    <source>
        <dbReference type="ARBA" id="ARBA00022692"/>
    </source>
</evidence>
<evidence type="ECO:0000313" key="9">
    <source>
        <dbReference type="Proteomes" id="UP000628775"/>
    </source>
</evidence>
<dbReference type="Pfam" id="PF13567">
    <property type="entry name" value="DUF4131"/>
    <property type="match status" value="1"/>
</dbReference>
<dbReference type="CDD" id="cd07731">
    <property type="entry name" value="ComA-like_MBL-fold"/>
    <property type="match status" value="1"/>
</dbReference>
<comment type="subcellular location">
    <subcellularLocation>
        <location evidence="1">Cell membrane</location>
        <topology evidence="1">Multi-pass membrane protein</topology>
    </subcellularLocation>
</comment>
<dbReference type="InterPro" id="IPR025405">
    <property type="entry name" value="DUF4131"/>
</dbReference>
<dbReference type="EMBL" id="BMIR01000009">
    <property type="protein sequence ID" value="GGE43412.1"/>
    <property type="molecule type" value="Genomic_DNA"/>
</dbReference>
<dbReference type="NCBIfam" id="TIGR00360">
    <property type="entry name" value="ComEC_N-term"/>
    <property type="match status" value="1"/>
</dbReference>
<dbReference type="NCBIfam" id="TIGR00361">
    <property type="entry name" value="ComEC_Rec2"/>
    <property type="match status" value="1"/>
</dbReference>
<dbReference type="GO" id="GO:0005886">
    <property type="term" value="C:plasma membrane"/>
    <property type="evidence" value="ECO:0007669"/>
    <property type="project" value="UniProtKB-SubCell"/>
</dbReference>
<evidence type="ECO:0000256" key="2">
    <source>
        <dbReference type="ARBA" id="ARBA00022475"/>
    </source>
</evidence>